<accession>W5YSI4</accession>
<evidence type="ECO:0000313" key="3">
    <source>
        <dbReference type="Proteomes" id="UP000061489"/>
    </source>
</evidence>
<evidence type="ECO:0000313" key="2">
    <source>
        <dbReference type="EMBL" id="AHI29393.1"/>
    </source>
</evidence>
<dbReference type="SUPFAM" id="SSF47413">
    <property type="entry name" value="lambda repressor-like DNA-binding domains"/>
    <property type="match status" value="1"/>
</dbReference>
<dbReference type="Proteomes" id="UP000061489">
    <property type="component" value="Chromosome"/>
</dbReference>
<dbReference type="InterPro" id="IPR001387">
    <property type="entry name" value="Cro/C1-type_HTH"/>
</dbReference>
<organism evidence="2 3">
    <name type="scientific">Marinobacter similis</name>
    <dbReference type="NCBI Taxonomy" id="1420916"/>
    <lineage>
        <taxon>Bacteria</taxon>
        <taxon>Pseudomonadati</taxon>
        <taxon>Pseudomonadota</taxon>
        <taxon>Gammaproteobacteria</taxon>
        <taxon>Pseudomonadales</taxon>
        <taxon>Marinobacteraceae</taxon>
        <taxon>Marinobacter</taxon>
    </lineage>
</organism>
<dbReference type="AlphaFoldDB" id="W5YSI4"/>
<reference evidence="2 3" key="1">
    <citation type="journal article" date="2014" name="Genome Announc.">
        <title>Draft Genome Sequences of Marinobacter similis A3d10T and Marinobacter salarius R9SW1T.</title>
        <authorList>
            <person name="Ivanova E.P."/>
            <person name="Ng H.J."/>
            <person name="Webb H.K."/>
            <person name="Feng G."/>
            <person name="Oshima K."/>
            <person name="Hattori M."/>
            <person name="Ohkuma M."/>
            <person name="Sergeev A.F."/>
            <person name="Mikhailov V.V."/>
            <person name="Crawford R.J."/>
            <person name="Sawabe T."/>
        </authorList>
    </citation>
    <scope>NUCLEOTIDE SEQUENCE [LARGE SCALE GENOMIC DNA]</scope>
    <source>
        <strain evidence="2 3">A3d10</strain>
    </source>
</reference>
<dbReference type="EMBL" id="CP007151">
    <property type="protein sequence ID" value="AHI29393.1"/>
    <property type="molecule type" value="Genomic_DNA"/>
</dbReference>
<protein>
    <submittedName>
        <fullName evidence="2">Transcriptional regulator</fullName>
    </submittedName>
</protein>
<dbReference type="HOGENOM" id="CLU_2180699_0_0_6"/>
<dbReference type="SMART" id="SM00530">
    <property type="entry name" value="HTH_XRE"/>
    <property type="match status" value="1"/>
</dbReference>
<dbReference type="GO" id="GO:0003677">
    <property type="term" value="F:DNA binding"/>
    <property type="evidence" value="ECO:0007669"/>
    <property type="project" value="InterPro"/>
</dbReference>
<evidence type="ECO:0000259" key="1">
    <source>
        <dbReference type="PROSITE" id="PS50943"/>
    </source>
</evidence>
<gene>
    <name evidence="2" type="ORF">AU14_14845</name>
</gene>
<sequence length="109" mass="11601">MKKLMAMKGFSQKALANNSGVSQKTISNLVANNGVLKSPAVSTVESIARGLGVSPAELLNYQSAAASPTEDDPYRDLSCLIRDFLAADSEGRKAILRVARNEAIHAKQI</sequence>
<dbReference type="Gene3D" id="1.10.260.40">
    <property type="entry name" value="lambda repressor-like DNA-binding domains"/>
    <property type="match status" value="1"/>
</dbReference>
<name>W5YSI4_9GAMM</name>
<dbReference type="InterPro" id="IPR010982">
    <property type="entry name" value="Lambda_DNA-bd_dom_sf"/>
</dbReference>
<dbReference type="CDD" id="cd00093">
    <property type="entry name" value="HTH_XRE"/>
    <property type="match status" value="1"/>
</dbReference>
<dbReference type="Pfam" id="PF01381">
    <property type="entry name" value="HTH_3"/>
    <property type="match status" value="1"/>
</dbReference>
<keyword evidence="3" id="KW-1185">Reference proteome</keyword>
<feature type="domain" description="HTH cro/C1-type" evidence="1">
    <location>
        <begin position="1"/>
        <end position="58"/>
    </location>
</feature>
<proteinExistence type="predicted"/>
<dbReference type="STRING" id="1420916.AU14_14845"/>
<dbReference type="KEGG" id="msx:AU14_14845"/>
<dbReference type="PROSITE" id="PS50943">
    <property type="entry name" value="HTH_CROC1"/>
    <property type="match status" value="1"/>
</dbReference>